<evidence type="ECO:0000256" key="1">
    <source>
        <dbReference type="SAM" id="MobiDB-lite"/>
    </source>
</evidence>
<evidence type="ECO:0000313" key="2">
    <source>
        <dbReference type="EMBL" id="CAB4736430.1"/>
    </source>
</evidence>
<name>A0A6J6SNT6_9ZZZZ</name>
<organism evidence="2">
    <name type="scientific">freshwater metagenome</name>
    <dbReference type="NCBI Taxonomy" id="449393"/>
    <lineage>
        <taxon>unclassified sequences</taxon>
        <taxon>metagenomes</taxon>
        <taxon>ecological metagenomes</taxon>
    </lineage>
</organism>
<reference evidence="2" key="1">
    <citation type="submission" date="2020-05" db="EMBL/GenBank/DDBJ databases">
        <authorList>
            <person name="Chiriac C."/>
            <person name="Salcher M."/>
            <person name="Ghai R."/>
            <person name="Kavagutti S V."/>
        </authorList>
    </citation>
    <scope>NUCLEOTIDE SEQUENCE</scope>
</reference>
<dbReference type="AlphaFoldDB" id="A0A6J6SNT6"/>
<feature type="region of interest" description="Disordered" evidence="1">
    <location>
        <begin position="40"/>
        <end position="90"/>
    </location>
</feature>
<proteinExistence type="predicted"/>
<feature type="compositionally biased region" description="Low complexity" evidence="1">
    <location>
        <begin position="49"/>
        <end position="61"/>
    </location>
</feature>
<dbReference type="EMBL" id="CAEZYK010000140">
    <property type="protein sequence ID" value="CAB4736430.1"/>
    <property type="molecule type" value="Genomic_DNA"/>
</dbReference>
<accession>A0A6J6SNT6</accession>
<protein>
    <submittedName>
        <fullName evidence="2">Unannotated protein</fullName>
    </submittedName>
</protein>
<sequence length="106" mass="10927">MEPSAFLTKTAEPSTEIISSLVTPPGRKIVGLTLVQSTMVDSTPSEHAPPSSTKSISSPNSATTAEAEVGLTRPKRFADGAATPSPKDLSSACATFWAGTRKPILG</sequence>
<gene>
    <name evidence="2" type="ORF">UFOPK2683_01612</name>
</gene>